<dbReference type="Gene3D" id="3.30.70.420">
    <property type="entry name" value="Hydroxymethylglutaryl-CoA reductase, class I/II, NAD/NADP-binding domain"/>
    <property type="match status" value="1"/>
</dbReference>
<dbReference type="GO" id="GO:0008299">
    <property type="term" value="P:isoprenoid biosynthetic process"/>
    <property type="evidence" value="ECO:0007669"/>
    <property type="project" value="InterPro"/>
</dbReference>
<keyword evidence="4" id="KW-0560">Oxidoreductase</keyword>
<sequence length="402" mass="41858">MSTTDSSARTGPHIPRDPADDHTEAMARRRRAMLTEYTGADLSSVTTGFDPAAARGNIENFIGVAQVPLGVAGPLRIHGEHARGDFLIPLATTEGALVASYSRGMRLLTACGGVSTTVVEESMQRGPVFSFASAAAARDFGAWVSARFDEIKRVAEGTTRHGRLRDIDQFQVGPLRYLRLNFTTGDAAGQNLTSRAAAAACQWIAATHPAHPAYLLSGNIDTDKKHSQINTLLTRGRRVVAEAVLSRAALHDAMGVDTAELFRWRQAGATGTLLAGAAGNGAHAANGLAALFIATGQDAANVAESHASLTYTQLLDSGDYYWSVTLPALIVATCGGGTGLPTQRACLDLLGCAGPGNAGKLAEICAATVLAGEVSLAAAVIHGDWVAAHERLGRNRPGASGR</sequence>
<dbReference type="Proteomes" id="UP000053244">
    <property type="component" value="Unassembled WGS sequence"/>
</dbReference>
<organism evidence="6 7">
    <name type="scientific">Actinoplanes awajinensis subsp. mycoplanecinus</name>
    <dbReference type="NCBI Taxonomy" id="135947"/>
    <lineage>
        <taxon>Bacteria</taxon>
        <taxon>Bacillati</taxon>
        <taxon>Actinomycetota</taxon>
        <taxon>Actinomycetes</taxon>
        <taxon>Micromonosporales</taxon>
        <taxon>Micromonosporaceae</taxon>
        <taxon>Actinoplanes</taxon>
    </lineage>
</organism>
<gene>
    <name evidence="6" type="ORF">ADL15_45960</name>
</gene>
<reference evidence="6 7" key="1">
    <citation type="submission" date="2015-10" db="EMBL/GenBank/DDBJ databases">
        <authorList>
            <person name="Gilbert D.G."/>
        </authorList>
    </citation>
    <scope>NUCLEOTIDE SEQUENCE [LARGE SCALE GENOMIC DNA]</scope>
    <source>
        <strain evidence="6 7">NRRL B-16712</strain>
    </source>
</reference>
<dbReference type="EMBL" id="LLZH01000331">
    <property type="protein sequence ID" value="KUL23521.1"/>
    <property type="molecule type" value="Genomic_DNA"/>
</dbReference>
<dbReference type="RefSeq" id="WP_067706163.1">
    <property type="nucleotide sequence ID" value="NZ_LLZH01000331.1"/>
</dbReference>
<dbReference type="EC" id="1.1.1.34" evidence="2"/>
<dbReference type="SUPFAM" id="SSF55035">
    <property type="entry name" value="NAD-binding domain of HMG-CoA reductase"/>
    <property type="match status" value="1"/>
</dbReference>
<evidence type="ECO:0000256" key="5">
    <source>
        <dbReference type="SAM" id="MobiDB-lite"/>
    </source>
</evidence>
<dbReference type="GO" id="GO:0015936">
    <property type="term" value="P:coenzyme A metabolic process"/>
    <property type="evidence" value="ECO:0007669"/>
    <property type="project" value="InterPro"/>
</dbReference>
<dbReference type="PANTHER" id="PTHR10572">
    <property type="entry name" value="3-HYDROXY-3-METHYLGLUTARYL-COENZYME A REDUCTASE"/>
    <property type="match status" value="1"/>
</dbReference>
<evidence type="ECO:0000256" key="4">
    <source>
        <dbReference type="ARBA" id="ARBA00023002"/>
    </source>
</evidence>
<evidence type="ECO:0000313" key="7">
    <source>
        <dbReference type="Proteomes" id="UP000053244"/>
    </source>
</evidence>
<dbReference type="InterPro" id="IPR004554">
    <property type="entry name" value="HMG_CoA_Rdtase_eu_arc"/>
</dbReference>
<dbReference type="InterPro" id="IPR002202">
    <property type="entry name" value="HMG_CoA_Rdtase"/>
</dbReference>
<evidence type="ECO:0000256" key="1">
    <source>
        <dbReference type="ARBA" id="ARBA00007661"/>
    </source>
</evidence>
<proteinExistence type="inferred from homology"/>
<evidence type="ECO:0000313" key="6">
    <source>
        <dbReference type="EMBL" id="KUL23521.1"/>
    </source>
</evidence>
<name>A0A101JB30_9ACTN</name>
<dbReference type="OrthoDB" id="9794902at2"/>
<dbReference type="CDD" id="cd00643">
    <property type="entry name" value="HMG-CoA_reductase_classI"/>
    <property type="match status" value="1"/>
</dbReference>
<keyword evidence="7" id="KW-1185">Reference proteome</keyword>
<dbReference type="InterPro" id="IPR023074">
    <property type="entry name" value="HMG_CoA_Rdtase_cat_sf"/>
</dbReference>
<keyword evidence="3" id="KW-0521">NADP</keyword>
<dbReference type="InterPro" id="IPR009029">
    <property type="entry name" value="HMG_CoA_Rdtase_sub-bd_dom_sf"/>
</dbReference>
<dbReference type="PROSITE" id="PS50065">
    <property type="entry name" value="HMG_COA_REDUCTASE_4"/>
    <property type="match status" value="1"/>
</dbReference>
<dbReference type="InterPro" id="IPR009023">
    <property type="entry name" value="HMG_CoA_Rdtase_NAD(P)-bd_sf"/>
</dbReference>
<feature type="compositionally biased region" description="Basic and acidic residues" evidence="5">
    <location>
        <begin position="14"/>
        <end position="23"/>
    </location>
</feature>
<dbReference type="GO" id="GO:0004420">
    <property type="term" value="F:hydroxymethylglutaryl-CoA reductase (NADPH) activity"/>
    <property type="evidence" value="ECO:0007669"/>
    <property type="project" value="UniProtKB-EC"/>
</dbReference>
<protein>
    <recommendedName>
        <fullName evidence="2">hydroxymethylglutaryl-CoA reductase (NADPH)</fullName>
        <ecNumber evidence="2">1.1.1.34</ecNumber>
    </recommendedName>
</protein>
<evidence type="ECO:0000256" key="3">
    <source>
        <dbReference type="ARBA" id="ARBA00022857"/>
    </source>
</evidence>
<dbReference type="PANTHER" id="PTHR10572:SF24">
    <property type="entry name" value="3-HYDROXY-3-METHYLGLUTARYL-COENZYME A REDUCTASE"/>
    <property type="match status" value="1"/>
</dbReference>
<dbReference type="Gene3D" id="3.90.770.10">
    <property type="entry name" value="3-hydroxy-3-methylglutaryl-coenzyme A Reductase, Chain A, domain 2"/>
    <property type="match status" value="1"/>
</dbReference>
<dbReference type="Pfam" id="PF00368">
    <property type="entry name" value="HMG-CoA_red"/>
    <property type="match status" value="1"/>
</dbReference>
<dbReference type="AlphaFoldDB" id="A0A101JB30"/>
<feature type="region of interest" description="Disordered" evidence="5">
    <location>
        <begin position="1"/>
        <end position="23"/>
    </location>
</feature>
<dbReference type="PRINTS" id="PR00071">
    <property type="entry name" value="HMGCOARDTASE"/>
</dbReference>
<comment type="similarity">
    <text evidence="1">Belongs to the HMG-CoA reductase family.</text>
</comment>
<evidence type="ECO:0000256" key="2">
    <source>
        <dbReference type="ARBA" id="ARBA00012999"/>
    </source>
</evidence>
<comment type="caution">
    <text evidence="6">The sequence shown here is derived from an EMBL/GenBank/DDBJ whole genome shotgun (WGS) entry which is preliminary data.</text>
</comment>
<accession>A0A101JB30</accession>
<dbReference type="SUPFAM" id="SSF56542">
    <property type="entry name" value="Substrate-binding domain of HMG-CoA reductase"/>
    <property type="match status" value="1"/>
</dbReference>